<feature type="compositionally biased region" description="Pro residues" evidence="1">
    <location>
        <begin position="1"/>
        <end position="15"/>
    </location>
</feature>
<dbReference type="Gramene" id="Jr01_31580_p1">
    <property type="protein sequence ID" value="cds.Jr01_31580_p1"/>
    <property type="gene ID" value="Jr01_31580"/>
</dbReference>
<dbReference type="Pfam" id="PF04727">
    <property type="entry name" value="ELMO_CED12"/>
    <property type="match status" value="1"/>
</dbReference>
<dbReference type="RefSeq" id="XP_018827226.1">
    <property type="nucleotide sequence ID" value="XM_018971681.2"/>
</dbReference>
<dbReference type="KEGG" id="jre:108995982"/>
<reference evidence="3" key="1">
    <citation type="submission" date="2025-08" db="UniProtKB">
        <authorList>
            <consortium name="RefSeq"/>
        </authorList>
    </citation>
    <scope>IDENTIFICATION</scope>
    <source>
        <tissue evidence="3">Leaves</tissue>
    </source>
</reference>
<dbReference type="STRING" id="51240.A0A2I4F6F4"/>
<name>A0A2I4F6F4_JUGRE</name>
<dbReference type="Proteomes" id="UP000235220">
    <property type="component" value="Chromosome 1"/>
</dbReference>
<dbReference type="PANTHER" id="PTHR12771:SF20">
    <property type="entry name" value="ELMO_CED-12 FAMILY PROTEIN"/>
    <property type="match status" value="1"/>
</dbReference>
<dbReference type="OrthoDB" id="1746390at2759"/>
<feature type="region of interest" description="Disordered" evidence="1">
    <location>
        <begin position="1"/>
        <end position="48"/>
    </location>
</feature>
<dbReference type="InterPro" id="IPR006816">
    <property type="entry name" value="ELMO_dom"/>
</dbReference>
<protein>
    <submittedName>
        <fullName evidence="3">Uncharacterized protein LOC108995982 isoform X1</fullName>
    </submittedName>
</protein>
<dbReference type="GeneID" id="108995982"/>
<sequence length="109" mass="11984">MTSQPQPQPSPPRPQPSRGNQSPSPWSLSPPTKPQSINVKLPSVHRNPQIYGRKTFQDLLQKQEGDQSMWEYPFAVGGVNITFMLIQMLDLEAGGDEIDPSSAGTRAIA</sequence>
<keyword evidence="2" id="KW-1185">Reference proteome</keyword>
<gene>
    <name evidence="3" type="primary">LOC108995982</name>
</gene>
<accession>A0A2I4F6F4</accession>
<evidence type="ECO:0000313" key="3">
    <source>
        <dbReference type="RefSeq" id="XP_018827226.1"/>
    </source>
</evidence>
<evidence type="ECO:0000313" key="2">
    <source>
        <dbReference type="Proteomes" id="UP000235220"/>
    </source>
</evidence>
<organism evidence="2 3">
    <name type="scientific">Juglans regia</name>
    <name type="common">English walnut</name>
    <dbReference type="NCBI Taxonomy" id="51240"/>
    <lineage>
        <taxon>Eukaryota</taxon>
        <taxon>Viridiplantae</taxon>
        <taxon>Streptophyta</taxon>
        <taxon>Embryophyta</taxon>
        <taxon>Tracheophyta</taxon>
        <taxon>Spermatophyta</taxon>
        <taxon>Magnoliopsida</taxon>
        <taxon>eudicotyledons</taxon>
        <taxon>Gunneridae</taxon>
        <taxon>Pentapetalae</taxon>
        <taxon>rosids</taxon>
        <taxon>fabids</taxon>
        <taxon>Fagales</taxon>
        <taxon>Juglandaceae</taxon>
        <taxon>Juglans</taxon>
    </lineage>
</organism>
<evidence type="ECO:0000256" key="1">
    <source>
        <dbReference type="SAM" id="MobiDB-lite"/>
    </source>
</evidence>
<dbReference type="PANTHER" id="PTHR12771">
    <property type="entry name" value="ENGULFMENT AND CELL MOTILITY"/>
    <property type="match status" value="1"/>
</dbReference>
<dbReference type="AlphaFoldDB" id="A0A2I4F6F4"/>
<feature type="compositionally biased region" description="Low complexity" evidence="1">
    <location>
        <begin position="16"/>
        <end position="25"/>
    </location>
</feature>
<dbReference type="InterPro" id="IPR050868">
    <property type="entry name" value="ELMO_domain-containing"/>
</dbReference>
<feature type="compositionally biased region" description="Polar residues" evidence="1">
    <location>
        <begin position="26"/>
        <end position="38"/>
    </location>
</feature>
<proteinExistence type="predicted"/>